<gene>
    <name evidence="2" type="ORF">UCREL1_5332</name>
</gene>
<dbReference type="AlphaFoldDB" id="M7STU7"/>
<accession>M7STU7</accession>
<dbReference type="OrthoDB" id="4802432at2759"/>
<keyword evidence="3" id="KW-1185">Reference proteome</keyword>
<name>M7STU7_EUTLA</name>
<dbReference type="InterPro" id="IPR046676">
    <property type="entry name" value="DUF6546"/>
</dbReference>
<dbReference type="STRING" id="1287681.M7STU7"/>
<dbReference type="EMBL" id="KB706384">
    <property type="protein sequence ID" value="EMR67672.1"/>
    <property type="molecule type" value="Genomic_DNA"/>
</dbReference>
<dbReference type="KEGG" id="ela:UCREL1_5332"/>
<reference evidence="3" key="1">
    <citation type="journal article" date="2013" name="Genome Announc.">
        <title>Draft genome sequence of the grapevine dieback fungus Eutypa lata UCR-EL1.</title>
        <authorList>
            <person name="Blanco-Ulate B."/>
            <person name="Rolshausen P.E."/>
            <person name="Cantu D."/>
        </authorList>
    </citation>
    <scope>NUCLEOTIDE SEQUENCE [LARGE SCALE GENOMIC DNA]</scope>
    <source>
        <strain evidence="3">UCR-EL1</strain>
    </source>
</reference>
<feature type="domain" description="DUF6546" evidence="1">
    <location>
        <begin position="381"/>
        <end position="462"/>
    </location>
</feature>
<organism evidence="2 3">
    <name type="scientific">Eutypa lata (strain UCR-EL1)</name>
    <name type="common">Grapevine dieback disease fungus</name>
    <name type="synonym">Eutypa armeniacae</name>
    <dbReference type="NCBI Taxonomy" id="1287681"/>
    <lineage>
        <taxon>Eukaryota</taxon>
        <taxon>Fungi</taxon>
        <taxon>Dikarya</taxon>
        <taxon>Ascomycota</taxon>
        <taxon>Pezizomycotina</taxon>
        <taxon>Sordariomycetes</taxon>
        <taxon>Xylariomycetidae</taxon>
        <taxon>Xylariales</taxon>
        <taxon>Diatrypaceae</taxon>
        <taxon>Eutypa</taxon>
    </lineage>
</organism>
<evidence type="ECO:0000313" key="3">
    <source>
        <dbReference type="Proteomes" id="UP000012174"/>
    </source>
</evidence>
<dbReference type="eggNOG" id="ENOG502SUBR">
    <property type="taxonomic scope" value="Eukaryota"/>
</dbReference>
<evidence type="ECO:0000313" key="2">
    <source>
        <dbReference type="EMBL" id="EMR67672.1"/>
    </source>
</evidence>
<dbReference type="HOGENOM" id="CLU_047445_0_0_1"/>
<evidence type="ECO:0000259" key="1">
    <source>
        <dbReference type="Pfam" id="PF20183"/>
    </source>
</evidence>
<dbReference type="Proteomes" id="UP000012174">
    <property type="component" value="Unassembled WGS sequence"/>
</dbReference>
<sequence>MGSSGPFSPEIIQHIVYYLTHDWIGLNGPSETPPVFGIFRSWGRIGGAARYATVHNTWQDAVERETFAELRLDLGRLAEADVILNGVPRRQKYVRIIRLNVVLLPRHLDIAQRPHIETADERKRNNRTLQDTFEAFVSTLNRWMPGPPVKLHLDAFALTDRGYRVEAEAQSARAHGAVYYHSPLELEYPERVLRLAPVSIVTELDMERNRLIGRPVSGAAVCTLVAKLPAAKNVSINWWDARDNSKMRSAFAQALTNVTHAIDSFHIAGTYSQLSLRQPARQPKQCEVKPDELSQIIGLISQRLRNVDLYEVVISDELFLQHSLGPEMASPAHWARLENLSLFYPSFTPSGECLFYPDPNVPDRQRAATIADRALQRRYVVAARAALEMPLLKNMTLVAQLEREGGWHKFWYHRDAMRNAAKALWTSSSGFVPDFEVLTAWREVPLKHLDEVELEVEILDDEYAVAETKAKAYPVVLEFQQSLKDYAASLGGGANWRWR</sequence>
<dbReference type="Pfam" id="PF20183">
    <property type="entry name" value="DUF6546"/>
    <property type="match status" value="1"/>
</dbReference>
<protein>
    <submittedName>
        <fullName evidence="2">Putative f-box domain protein</fullName>
    </submittedName>
</protein>
<proteinExistence type="predicted"/>
<dbReference type="OMA" id="CVCRQWQ"/>